<dbReference type="Pfam" id="PF04977">
    <property type="entry name" value="DivIC"/>
    <property type="match status" value="1"/>
</dbReference>
<evidence type="ECO:0000256" key="3">
    <source>
        <dbReference type="ARBA" id="ARBA00022692"/>
    </source>
</evidence>
<keyword evidence="6 7" id="KW-0131">Cell cycle</keyword>
<proteinExistence type="inferred from homology"/>
<feature type="compositionally biased region" description="Pro residues" evidence="8">
    <location>
        <begin position="142"/>
        <end position="161"/>
    </location>
</feature>
<comment type="subunit">
    <text evidence="7">Part of a complex composed of FtsB, FtsL and FtsQ.</text>
</comment>
<dbReference type="InterPro" id="IPR023081">
    <property type="entry name" value="Cell_div_FtsB"/>
</dbReference>
<feature type="compositionally biased region" description="Low complexity" evidence="8">
    <location>
        <begin position="132"/>
        <end position="141"/>
    </location>
</feature>
<dbReference type="GO" id="GO:0032153">
    <property type="term" value="C:cell division site"/>
    <property type="evidence" value="ECO:0007669"/>
    <property type="project" value="UniProtKB-UniRule"/>
</dbReference>
<organism evidence="10 11">
    <name type="scientific">Candidatus Contendobacter odensis Run_B_J11</name>
    <dbReference type="NCBI Taxonomy" id="1400861"/>
    <lineage>
        <taxon>Bacteria</taxon>
        <taxon>Pseudomonadati</taxon>
        <taxon>Pseudomonadota</taxon>
        <taxon>Gammaproteobacteria</taxon>
        <taxon>Candidatus Competibacteraceae</taxon>
        <taxon>Candidatus Contendibacter</taxon>
    </lineage>
</organism>
<evidence type="ECO:0000313" key="11">
    <source>
        <dbReference type="Proteomes" id="UP000019184"/>
    </source>
</evidence>
<feature type="topological domain" description="Periplasmic" evidence="7">
    <location>
        <begin position="32"/>
        <end position="174"/>
    </location>
</feature>
<protein>
    <recommendedName>
        <fullName evidence="7">Cell division protein FtsB</fullName>
    </recommendedName>
</protein>
<evidence type="ECO:0000256" key="4">
    <source>
        <dbReference type="ARBA" id="ARBA00022989"/>
    </source>
</evidence>
<comment type="subcellular location">
    <subcellularLocation>
        <location evidence="7">Cell inner membrane</location>
        <topology evidence="7">Single-pass type II membrane protein</topology>
    </subcellularLocation>
    <text evidence="7">Localizes to the division septum.</text>
</comment>
<dbReference type="OrthoDB" id="7061211at2"/>
<keyword evidence="3 7" id="KW-0812">Transmembrane</keyword>
<dbReference type="RefSeq" id="WP_051498142.1">
    <property type="nucleotide sequence ID" value="NZ_CBTK010000302.1"/>
</dbReference>
<feature type="topological domain" description="Cytoplasmic" evidence="7">
    <location>
        <begin position="1"/>
        <end position="13"/>
    </location>
</feature>
<reference evidence="10 11" key="1">
    <citation type="journal article" date="2014" name="ISME J.">
        <title>Candidatus Competibacter-lineage genomes retrieved from metagenomes reveal functional metabolic diversity.</title>
        <authorList>
            <person name="McIlroy S.J."/>
            <person name="Albertsen M."/>
            <person name="Andresen E.K."/>
            <person name="Saunders A.M."/>
            <person name="Kristiansen R."/>
            <person name="Stokholm-Bjerregaard M."/>
            <person name="Nielsen K.L."/>
            <person name="Nielsen P.H."/>
        </authorList>
    </citation>
    <scope>NUCLEOTIDE SEQUENCE [LARGE SCALE GENOMIC DNA]</scope>
    <source>
        <strain evidence="10 11">Run_B_J11</strain>
    </source>
</reference>
<keyword evidence="1 7" id="KW-1003">Cell membrane</keyword>
<comment type="similarity">
    <text evidence="7">Belongs to the FtsB family.</text>
</comment>
<evidence type="ECO:0000256" key="2">
    <source>
        <dbReference type="ARBA" id="ARBA00022618"/>
    </source>
</evidence>
<evidence type="ECO:0000256" key="8">
    <source>
        <dbReference type="SAM" id="MobiDB-lite"/>
    </source>
</evidence>
<dbReference type="HAMAP" id="MF_00599">
    <property type="entry name" value="FtsB"/>
    <property type="match status" value="1"/>
</dbReference>
<dbReference type="NCBIfam" id="NF002058">
    <property type="entry name" value="PRK00888.1"/>
    <property type="match status" value="1"/>
</dbReference>
<gene>
    <name evidence="7" type="primary">ftsB</name>
    <name evidence="10" type="ORF">BN874_830028</name>
</gene>
<evidence type="ECO:0000256" key="5">
    <source>
        <dbReference type="ARBA" id="ARBA00023136"/>
    </source>
</evidence>
<dbReference type="InterPro" id="IPR007060">
    <property type="entry name" value="FtsL/DivIC"/>
</dbReference>
<dbReference type="GO" id="GO:0005886">
    <property type="term" value="C:plasma membrane"/>
    <property type="evidence" value="ECO:0007669"/>
    <property type="project" value="UniProtKB-SubCell"/>
</dbReference>
<keyword evidence="2 7" id="KW-0132">Cell division</keyword>
<comment type="function">
    <text evidence="7">Essential cell division protein. May link together the upstream cell division proteins, which are predominantly cytoplasmic, with the downstream cell division proteins, which are predominantly periplasmic.</text>
</comment>
<dbReference type="Proteomes" id="UP000019184">
    <property type="component" value="Unassembled WGS sequence"/>
</dbReference>
<keyword evidence="7" id="KW-0997">Cell inner membrane</keyword>
<feature type="transmembrane region" description="Helical" evidence="9">
    <location>
        <begin position="12"/>
        <end position="30"/>
    </location>
</feature>
<dbReference type="AlphaFoldDB" id="A0A7U7GG07"/>
<keyword evidence="11" id="KW-1185">Reference proteome</keyword>
<sequence length="174" mass="19018">MAYPTEHRLSLQILAAVLIAVLVFLHYLLWVDEGGMRQTRALRIAIQVQKDDNAALSERNKGLDAEVKDLKSGLMAIEERARAEMGMIRPDEIFYRLLEQPLPQPVTPLIPHKAVPPGKSATPARKPPGAVKPLAPTAKPSLAPPKPTTKPSAPPAKPKPAPTIEAAEMPERRE</sequence>
<keyword evidence="4 7" id="KW-1133">Transmembrane helix</keyword>
<name>A0A7U7GG07_9GAMM</name>
<dbReference type="GO" id="GO:0043093">
    <property type="term" value="P:FtsZ-dependent cytokinesis"/>
    <property type="evidence" value="ECO:0007669"/>
    <property type="project" value="UniProtKB-UniRule"/>
</dbReference>
<dbReference type="PANTHER" id="PTHR37485:SF1">
    <property type="entry name" value="CELL DIVISION PROTEIN FTSB"/>
    <property type="match status" value="1"/>
</dbReference>
<evidence type="ECO:0000256" key="9">
    <source>
        <dbReference type="SAM" id="Phobius"/>
    </source>
</evidence>
<dbReference type="EMBL" id="CBTK010000302">
    <property type="protein sequence ID" value="CDH47475.1"/>
    <property type="molecule type" value="Genomic_DNA"/>
</dbReference>
<keyword evidence="5 7" id="KW-0472">Membrane</keyword>
<evidence type="ECO:0000256" key="7">
    <source>
        <dbReference type="HAMAP-Rule" id="MF_00599"/>
    </source>
</evidence>
<accession>A0A7U7GG07</accession>
<dbReference type="GO" id="GO:0030428">
    <property type="term" value="C:cell septum"/>
    <property type="evidence" value="ECO:0007669"/>
    <property type="project" value="TreeGrafter"/>
</dbReference>
<dbReference type="PANTHER" id="PTHR37485">
    <property type="entry name" value="CELL DIVISION PROTEIN FTSB"/>
    <property type="match status" value="1"/>
</dbReference>
<comment type="caution">
    <text evidence="10">The sequence shown here is derived from an EMBL/GenBank/DDBJ whole genome shotgun (WGS) entry which is preliminary data.</text>
</comment>
<evidence type="ECO:0000256" key="1">
    <source>
        <dbReference type="ARBA" id="ARBA00022475"/>
    </source>
</evidence>
<evidence type="ECO:0000256" key="6">
    <source>
        <dbReference type="ARBA" id="ARBA00023306"/>
    </source>
</evidence>
<feature type="region of interest" description="Disordered" evidence="8">
    <location>
        <begin position="108"/>
        <end position="174"/>
    </location>
</feature>
<evidence type="ECO:0000313" key="10">
    <source>
        <dbReference type="EMBL" id="CDH47475.1"/>
    </source>
</evidence>